<feature type="transmembrane region" description="Helical" evidence="1">
    <location>
        <begin position="35"/>
        <end position="53"/>
    </location>
</feature>
<feature type="transmembrane region" description="Helical" evidence="1">
    <location>
        <begin position="358"/>
        <end position="379"/>
    </location>
</feature>
<protein>
    <submittedName>
        <fullName evidence="2">Uncharacterized protein</fullName>
    </submittedName>
</protein>
<dbReference type="OrthoDB" id="8451330at2"/>
<evidence type="ECO:0000313" key="3">
    <source>
        <dbReference type="Proteomes" id="UP000469430"/>
    </source>
</evidence>
<proteinExistence type="predicted"/>
<accession>A0A6I4TUZ6</accession>
<evidence type="ECO:0000256" key="1">
    <source>
        <dbReference type="SAM" id="Phobius"/>
    </source>
</evidence>
<comment type="caution">
    <text evidence="2">The sequence shown here is derived from an EMBL/GenBank/DDBJ whole genome shotgun (WGS) entry which is preliminary data.</text>
</comment>
<feature type="transmembrane region" description="Helical" evidence="1">
    <location>
        <begin position="233"/>
        <end position="249"/>
    </location>
</feature>
<feature type="transmembrane region" description="Helical" evidence="1">
    <location>
        <begin position="145"/>
        <end position="166"/>
    </location>
</feature>
<feature type="transmembrane region" description="Helical" evidence="1">
    <location>
        <begin position="119"/>
        <end position="138"/>
    </location>
</feature>
<dbReference type="AlphaFoldDB" id="A0A6I4TUZ6"/>
<feature type="transmembrane region" description="Helical" evidence="1">
    <location>
        <begin position="186"/>
        <end position="204"/>
    </location>
</feature>
<keyword evidence="1" id="KW-1133">Transmembrane helix</keyword>
<feature type="transmembrane region" description="Helical" evidence="1">
    <location>
        <begin position="256"/>
        <end position="274"/>
    </location>
</feature>
<dbReference type="EMBL" id="WTYJ01000002">
    <property type="protein sequence ID" value="MXO99784.1"/>
    <property type="molecule type" value="Genomic_DNA"/>
</dbReference>
<name>A0A6I4TUZ6_9SPHN</name>
<feature type="transmembrane region" description="Helical" evidence="1">
    <location>
        <begin position="88"/>
        <end position="107"/>
    </location>
</feature>
<dbReference type="Proteomes" id="UP000469430">
    <property type="component" value="Unassembled WGS sequence"/>
</dbReference>
<organism evidence="2 3">
    <name type="scientific">Croceibacterium xixiisoli</name>
    <dbReference type="NCBI Taxonomy" id="1476466"/>
    <lineage>
        <taxon>Bacteria</taxon>
        <taxon>Pseudomonadati</taxon>
        <taxon>Pseudomonadota</taxon>
        <taxon>Alphaproteobacteria</taxon>
        <taxon>Sphingomonadales</taxon>
        <taxon>Erythrobacteraceae</taxon>
        <taxon>Croceibacterium</taxon>
    </lineage>
</organism>
<gene>
    <name evidence="2" type="ORF">GRI97_12370</name>
</gene>
<reference evidence="2 3" key="1">
    <citation type="submission" date="2019-12" db="EMBL/GenBank/DDBJ databases">
        <title>Genomic-based taxomic classification of the family Erythrobacteraceae.</title>
        <authorList>
            <person name="Xu L."/>
        </authorList>
    </citation>
    <scope>NUCLEOTIDE SEQUENCE [LARGE SCALE GENOMIC DNA]</scope>
    <source>
        <strain evidence="2 3">S36</strain>
    </source>
</reference>
<evidence type="ECO:0000313" key="2">
    <source>
        <dbReference type="EMBL" id="MXO99784.1"/>
    </source>
</evidence>
<feature type="transmembrane region" description="Helical" evidence="1">
    <location>
        <begin position="391"/>
        <end position="407"/>
    </location>
</feature>
<feature type="transmembrane region" description="Helical" evidence="1">
    <location>
        <begin position="59"/>
        <end position="81"/>
    </location>
</feature>
<sequence length="452" mass="50540">MNEITASDTVKKARYRPAFQTPQLRLVRRPSLAKTLLVVLLLCLWEGLPFSLFGGNPLIAFQTYAVIAVAGIGIYLVGVFTNRVKSQWWEWVAALLFAWCLFVSFYYSTWQLPQPVIQWLPSAYTVTPVLTIFLLKGVNCELEDVVRAILWTGFVASCVVIVDVSLGTGLLDYYSRGSAFSDGRVVFLKATSGFALIIAFTRLAQSPPQMFIPNLLIMLPIAYNIFVLTESRIFILAIFLAIGLLWLLVLRGTHKVFLAALAPFTAIPLLIFVADRYFSNFRGLDQYMAQDVSSKWRAITIEHFSEHFDRFTDGLGFGFMSANPIYKNFLSFSTNDAGALHGVAGYAVALDDIGLYSALFQFGYVGLILIIVMTFVCIFKLGRAHRILRRLAPVSAMGFLMATLMISPISMNWFTLFYTAHLGGMLWFMASRVDQIMRSPSFVPVESTPAEG</sequence>
<feature type="transmembrane region" description="Helical" evidence="1">
    <location>
        <begin position="413"/>
        <end position="430"/>
    </location>
</feature>
<keyword evidence="3" id="KW-1185">Reference proteome</keyword>
<feature type="transmembrane region" description="Helical" evidence="1">
    <location>
        <begin position="211"/>
        <end position="227"/>
    </location>
</feature>
<dbReference type="RefSeq" id="WP_161391476.1">
    <property type="nucleotide sequence ID" value="NZ_JBHSCP010000001.1"/>
</dbReference>
<keyword evidence="1" id="KW-0812">Transmembrane</keyword>
<keyword evidence="1" id="KW-0472">Membrane</keyword>